<feature type="compositionally biased region" description="Polar residues" evidence="9">
    <location>
        <begin position="293"/>
        <end position="302"/>
    </location>
</feature>
<evidence type="ECO:0000256" key="8">
    <source>
        <dbReference type="ARBA" id="ARBA00042485"/>
    </source>
</evidence>
<accession>A0A367KQ58</accession>
<dbReference type="GO" id="GO:0019905">
    <property type="term" value="F:syntaxin binding"/>
    <property type="evidence" value="ECO:0007669"/>
    <property type="project" value="TreeGrafter"/>
</dbReference>
<dbReference type="EMBL" id="PJQM01000714">
    <property type="protein sequence ID" value="RCI04333.1"/>
    <property type="molecule type" value="Genomic_DNA"/>
</dbReference>
<keyword evidence="3" id="KW-0813">Transport</keyword>
<dbReference type="GO" id="GO:0005774">
    <property type="term" value="C:vacuolar membrane"/>
    <property type="evidence" value="ECO:0007669"/>
    <property type="project" value="TreeGrafter"/>
</dbReference>
<comment type="caution">
    <text evidence="10">The sequence shown here is derived from an EMBL/GenBank/DDBJ whole genome shotgun (WGS) entry which is preliminary data.</text>
</comment>
<sequence>MDAEQIRDGVKNMQQGDKAASKGLFRKPDWDLAASYYEPTNFKIAKSNDQAVQAYIKASDALSKADAIHLAGKALENAAFILAQNLNQPQRAAELYQRASNYFMTQGSIDRAAEQLEKAGRALENVDVNASYDMYSKACAIYEQEDRGRFAVEIFKKAISLLIRNKKYDKAIDMLKRQSVVLQKFTSRSHLYKANLSILVLIFAIGDDVEAGKQFSSMCGNDAGFAQSEEAEIAEDLLKAYEERDQELLEKTVRLQHMSFLDNEVVKLARLLTVPGEVLSSTTSPRRDHYSHTNKNMTDNQQVYNMPHAQARAELYSHDLSNELKTKDYYSDEDEEGLR</sequence>
<keyword evidence="11" id="KW-1185">Reference proteome</keyword>
<dbReference type="Gene3D" id="1.25.40.10">
    <property type="entry name" value="Tetratricopeptide repeat domain"/>
    <property type="match status" value="1"/>
</dbReference>
<evidence type="ECO:0000256" key="9">
    <source>
        <dbReference type="SAM" id="MobiDB-lite"/>
    </source>
</evidence>
<dbReference type="GO" id="GO:0005483">
    <property type="term" value="F:soluble NSF attachment protein activity"/>
    <property type="evidence" value="ECO:0007669"/>
    <property type="project" value="TreeGrafter"/>
</dbReference>
<dbReference type="InterPro" id="IPR011990">
    <property type="entry name" value="TPR-like_helical_dom_sf"/>
</dbReference>
<keyword evidence="6" id="KW-0472">Membrane</keyword>
<protein>
    <recommendedName>
        <fullName evidence="7">Gamma-soluble NSF attachment protein</fullName>
    </recommendedName>
    <alternativeName>
        <fullName evidence="8">N-ethylmaleimide-sensitive factor attachment protein gamma</fullName>
    </alternativeName>
</protein>
<dbReference type="SUPFAM" id="SSF48452">
    <property type="entry name" value="TPR-like"/>
    <property type="match status" value="1"/>
</dbReference>
<proteinExistence type="inferred from homology"/>
<comment type="subcellular location">
    <subcellularLocation>
        <location evidence="1">Membrane</location>
        <topology evidence="1">Peripheral membrane protein</topology>
    </subcellularLocation>
</comment>
<evidence type="ECO:0000256" key="7">
    <source>
        <dbReference type="ARBA" id="ARBA00040047"/>
    </source>
</evidence>
<dbReference type="PANTHER" id="PTHR13768">
    <property type="entry name" value="SOLUBLE NSF ATTACHMENT PROTEIN SNAP"/>
    <property type="match status" value="1"/>
</dbReference>
<dbReference type="GO" id="GO:0006886">
    <property type="term" value="P:intracellular protein transport"/>
    <property type="evidence" value="ECO:0007669"/>
    <property type="project" value="InterPro"/>
</dbReference>
<evidence type="ECO:0000256" key="5">
    <source>
        <dbReference type="ARBA" id="ARBA00022927"/>
    </source>
</evidence>
<evidence type="ECO:0000256" key="3">
    <source>
        <dbReference type="ARBA" id="ARBA00022448"/>
    </source>
</evidence>
<organism evidence="10 11">
    <name type="scientific">Rhizopus stolonifer</name>
    <name type="common">Rhizopus nigricans</name>
    <dbReference type="NCBI Taxonomy" id="4846"/>
    <lineage>
        <taxon>Eukaryota</taxon>
        <taxon>Fungi</taxon>
        <taxon>Fungi incertae sedis</taxon>
        <taxon>Mucoromycota</taxon>
        <taxon>Mucoromycotina</taxon>
        <taxon>Mucoromycetes</taxon>
        <taxon>Mucorales</taxon>
        <taxon>Mucorineae</taxon>
        <taxon>Rhizopodaceae</taxon>
        <taxon>Rhizopus</taxon>
    </lineage>
</organism>
<evidence type="ECO:0000256" key="1">
    <source>
        <dbReference type="ARBA" id="ARBA00004170"/>
    </source>
</evidence>
<evidence type="ECO:0000313" key="10">
    <source>
        <dbReference type="EMBL" id="RCI04333.1"/>
    </source>
</evidence>
<evidence type="ECO:0000313" key="11">
    <source>
        <dbReference type="Proteomes" id="UP000253551"/>
    </source>
</evidence>
<dbReference type="Pfam" id="PF14938">
    <property type="entry name" value="SNAP"/>
    <property type="match status" value="1"/>
</dbReference>
<keyword evidence="5" id="KW-0653">Protein transport</keyword>
<dbReference type="Proteomes" id="UP000253551">
    <property type="component" value="Unassembled WGS sequence"/>
</dbReference>
<evidence type="ECO:0000256" key="6">
    <source>
        <dbReference type="ARBA" id="ARBA00023136"/>
    </source>
</evidence>
<keyword evidence="4" id="KW-0931">ER-Golgi transport</keyword>
<name>A0A367KQ58_RHIST</name>
<dbReference type="STRING" id="4846.A0A367KQ58"/>
<evidence type="ECO:0000256" key="2">
    <source>
        <dbReference type="ARBA" id="ARBA00010050"/>
    </source>
</evidence>
<dbReference type="GO" id="GO:0016192">
    <property type="term" value="P:vesicle-mediated transport"/>
    <property type="evidence" value="ECO:0007669"/>
    <property type="project" value="UniProtKB-KW"/>
</dbReference>
<evidence type="ECO:0000256" key="4">
    <source>
        <dbReference type="ARBA" id="ARBA00022892"/>
    </source>
</evidence>
<dbReference type="OrthoDB" id="9984275at2759"/>
<gene>
    <name evidence="10" type="ORF">CU098_012623</name>
</gene>
<comment type="similarity">
    <text evidence="2">Belongs to the SNAP family.</text>
</comment>
<dbReference type="AlphaFoldDB" id="A0A367KQ58"/>
<dbReference type="GO" id="GO:0031201">
    <property type="term" value="C:SNARE complex"/>
    <property type="evidence" value="ECO:0007669"/>
    <property type="project" value="TreeGrafter"/>
</dbReference>
<dbReference type="InterPro" id="IPR000744">
    <property type="entry name" value="NSF_attach"/>
</dbReference>
<reference evidence="10 11" key="1">
    <citation type="journal article" date="2018" name="G3 (Bethesda)">
        <title>Phylogenetic and Phylogenomic Definition of Rhizopus Species.</title>
        <authorList>
            <person name="Gryganskyi A.P."/>
            <person name="Golan J."/>
            <person name="Dolatabadi S."/>
            <person name="Mondo S."/>
            <person name="Robb S."/>
            <person name="Idnurm A."/>
            <person name="Muszewska A."/>
            <person name="Steczkiewicz K."/>
            <person name="Masonjones S."/>
            <person name="Liao H.L."/>
            <person name="Gajdeczka M.T."/>
            <person name="Anike F."/>
            <person name="Vuek A."/>
            <person name="Anishchenko I.M."/>
            <person name="Voigt K."/>
            <person name="de Hoog G.S."/>
            <person name="Smith M.E."/>
            <person name="Heitman J."/>
            <person name="Vilgalys R."/>
            <person name="Stajich J.E."/>
        </authorList>
    </citation>
    <scope>NUCLEOTIDE SEQUENCE [LARGE SCALE GENOMIC DNA]</scope>
    <source>
        <strain evidence="10 11">LSU 92-RS-03</strain>
    </source>
</reference>
<feature type="region of interest" description="Disordered" evidence="9">
    <location>
        <begin position="279"/>
        <end position="302"/>
    </location>
</feature>
<dbReference type="PANTHER" id="PTHR13768:SF2">
    <property type="entry name" value="GAMMA-SOLUBLE NSF ATTACHMENT PROTEIN"/>
    <property type="match status" value="1"/>
</dbReference>